<evidence type="ECO:0000313" key="3">
    <source>
        <dbReference type="Proteomes" id="UP000051952"/>
    </source>
</evidence>
<evidence type="ECO:0000313" key="2">
    <source>
        <dbReference type="EMBL" id="CUF99561.1"/>
    </source>
</evidence>
<dbReference type="AlphaFoldDB" id="A0A0S4IUT9"/>
<dbReference type="Proteomes" id="UP000051952">
    <property type="component" value="Unassembled WGS sequence"/>
</dbReference>
<feature type="domain" description="REH2 DRSM" evidence="1">
    <location>
        <begin position="137"/>
        <end position="289"/>
    </location>
</feature>
<reference evidence="3" key="1">
    <citation type="submission" date="2015-09" db="EMBL/GenBank/DDBJ databases">
        <authorList>
            <consortium name="Pathogen Informatics"/>
        </authorList>
    </citation>
    <scope>NUCLEOTIDE SEQUENCE [LARGE SCALE GENOMIC DNA]</scope>
    <source>
        <strain evidence="3">Lake Konstanz</strain>
    </source>
</reference>
<gene>
    <name evidence="2" type="ORF">BSAL_68825</name>
</gene>
<name>A0A0S4IUT9_BODSA</name>
<sequence>MRKTKQNQQDSAANCGCCFLFSPFAAYLRLSVTQNRKKFEPPPHVKSGHPMRAGVRDVMSRYVSQHVRRAFVSNGAIRGFISAHLQTTTPGASSIGTPRAQQCQLYHTSTVPFDKRVEDEASADRQDADCFLEAQPVPKLDPFAKSRVLQYLKRLPIVATAWIGGPQCVETLLVMGGLDAAMSTATSKAAFVSRILIPLVVTPPSTSNTSVPFAQWIRDVAVEGDDVLIATGVAHTTRGDADTLAAMHAERLLDATGRCLYVVPAAQRRYAAQRKAEGSHAPQPGDPIVKVPVANLPLPCTLSQKSCGGVHEVIRKLPRRPLHHRSLSVRGSCSTATLRCTAQSRGQRAPHPGDPIVKVPVANLPLPCTLSQKSCGGVHEVIRKLPRRPLHQAVAAAPSSPAQPFVQRVKKTSPPAASTQQGAALPNDEVVGVEDETENGTYMLCNVNTSRINSNPVIMTSPALIDKGSVARVSRRLFGLDDMLDRHVITTSEAVAGLRPP</sequence>
<dbReference type="VEuPathDB" id="TriTrypDB:BSAL_68825"/>
<dbReference type="Pfam" id="PF26536">
    <property type="entry name" value="DSRM_REH2"/>
    <property type="match status" value="1"/>
</dbReference>
<protein>
    <recommendedName>
        <fullName evidence="1">REH2 DRSM domain-containing protein</fullName>
    </recommendedName>
</protein>
<accession>A0A0S4IUT9</accession>
<evidence type="ECO:0000259" key="1">
    <source>
        <dbReference type="Pfam" id="PF26536"/>
    </source>
</evidence>
<dbReference type="PANTHER" id="PTHR42260">
    <property type="entry name" value="DRBM DOMAIN-CONTAINING PROTEIN-RELATED"/>
    <property type="match status" value="1"/>
</dbReference>
<dbReference type="InterPro" id="IPR058737">
    <property type="entry name" value="DSRM_REH2"/>
</dbReference>
<keyword evidence="3" id="KW-1185">Reference proteome</keyword>
<dbReference type="PANTHER" id="PTHR42260:SF2">
    <property type="entry name" value="DRBM DOMAIN-CONTAINING PROTEIN"/>
    <property type="match status" value="1"/>
</dbReference>
<organism evidence="2 3">
    <name type="scientific">Bodo saltans</name>
    <name type="common">Flagellated protozoan</name>
    <dbReference type="NCBI Taxonomy" id="75058"/>
    <lineage>
        <taxon>Eukaryota</taxon>
        <taxon>Discoba</taxon>
        <taxon>Euglenozoa</taxon>
        <taxon>Kinetoplastea</taxon>
        <taxon>Metakinetoplastina</taxon>
        <taxon>Eubodonida</taxon>
        <taxon>Bodonidae</taxon>
        <taxon>Bodo</taxon>
    </lineage>
</organism>
<dbReference type="EMBL" id="CYKH01000483">
    <property type="protein sequence ID" value="CUF99561.1"/>
    <property type="molecule type" value="Genomic_DNA"/>
</dbReference>
<proteinExistence type="predicted"/>